<dbReference type="EMBL" id="CAEZXC010000025">
    <property type="protein sequence ID" value="CAB4673895.1"/>
    <property type="molecule type" value="Genomic_DNA"/>
</dbReference>
<dbReference type="EMBL" id="CAFAAN010000004">
    <property type="protein sequence ID" value="CAB4799684.1"/>
    <property type="molecule type" value="Genomic_DNA"/>
</dbReference>
<dbReference type="EMBL" id="CAEZZH010000001">
    <property type="protein sequence ID" value="CAB4745465.1"/>
    <property type="molecule type" value="Genomic_DNA"/>
</dbReference>
<dbReference type="EMBL" id="CAEZYT010000001">
    <property type="protein sequence ID" value="CAB4725993.1"/>
    <property type="molecule type" value="Genomic_DNA"/>
</dbReference>
<evidence type="ECO:0000313" key="5">
    <source>
        <dbReference type="EMBL" id="CAB4745465.1"/>
    </source>
</evidence>
<protein>
    <submittedName>
        <fullName evidence="3">Unannotated protein</fullName>
    </submittedName>
</protein>
<dbReference type="EMBL" id="CAFBNM010000002">
    <property type="protein sequence ID" value="CAB4946307.1"/>
    <property type="molecule type" value="Genomic_DNA"/>
</dbReference>
<gene>
    <name evidence="2" type="ORF">UFOPK1824_00041</name>
    <name evidence="3" type="ORF">UFOPK2340_00611</name>
    <name evidence="4" type="ORF">UFOPK2772_00011</name>
    <name evidence="5" type="ORF">UFOPK2850_00058</name>
    <name evidence="6" type="ORF">UFOPK3027_00562</name>
    <name evidence="7" type="ORF">UFOPK3256_00545</name>
    <name evidence="8" type="ORF">UFOPK3827_00246</name>
    <name evidence="9" type="ORF">UFOPK3982_00485</name>
    <name evidence="10" type="ORF">UFOPK4120_00246</name>
    <name evidence="11" type="ORF">UFOPK4404_00246</name>
</gene>
<dbReference type="EMBL" id="CAFBQY010000002">
    <property type="protein sequence ID" value="CAB5070188.1"/>
    <property type="molecule type" value="Genomic_DNA"/>
</dbReference>
<evidence type="ECO:0000313" key="7">
    <source>
        <dbReference type="EMBL" id="CAB4841157.1"/>
    </source>
</evidence>
<feature type="transmembrane region" description="Helical" evidence="1">
    <location>
        <begin position="85"/>
        <end position="103"/>
    </location>
</feature>
<name>A0A6J6MMR4_9ZZZZ</name>
<organism evidence="3">
    <name type="scientific">freshwater metagenome</name>
    <dbReference type="NCBI Taxonomy" id="449393"/>
    <lineage>
        <taxon>unclassified sequences</taxon>
        <taxon>metagenomes</taxon>
        <taxon>ecological metagenomes</taxon>
    </lineage>
</organism>
<feature type="transmembrane region" description="Helical" evidence="1">
    <location>
        <begin position="26"/>
        <end position="43"/>
    </location>
</feature>
<dbReference type="AlphaFoldDB" id="A0A6J6MMR4"/>
<keyword evidence="1" id="KW-1133">Transmembrane helix</keyword>
<accession>A0A6J6MMR4</accession>
<keyword evidence="1" id="KW-0472">Membrane</keyword>
<evidence type="ECO:0000313" key="6">
    <source>
        <dbReference type="EMBL" id="CAB4799684.1"/>
    </source>
</evidence>
<sequence>MKYLFSFLIGAITAVAATFLHLFLPPFGIALAIIGTFTSIWSVGRTYRKSRFKIIAALGWSAIFFRASTFGAGKEIFVQGDNLGNAYFFLSFLALTIAIALPTN</sequence>
<keyword evidence="1" id="KW-0812">Transmembrane</keyword>
<evidence type="ECO:0000313" key="10">
    <source>
        <dbReference type="EMBL" id="CAB5011038.1"/>
    </source>
</evidence>
<evidence type="ECO:0000313" key="8">
    <source>
        <dbReference type="EMBL" id="CAB4946307.1"/>
    </source>
</evidence>
<dbReference type="EMBL" id="CAFAZW010000005">
    <property type="protein sequence ID" value="CAB4841157.1"/>
    <property type="molecule type" value="Genomic_DNA"/>
</dbReference>
<evidence type="ECO:0000313" key="3">
    <source>
        <dbReference type="EMBL" id="CAB4673895.1"/>
    </source>
</evidence>
<evidence type="ECO:0000313" key="2">
    <source>
        <dbReference type="EMBL" id="CAB4590677.1"/>
    </source>
</evidence>
<evidence type="ECO:0000313" key="11">
    <source>
        <dbReference type="EMBL" id="CAB5070188.1"/>
    </source>
</evidence>
<dbReference type="EMBL" id="CAFBPO010000002">
    <property type="protein sequence ID" value="CAB5011038.1"/>
    <property type="molecule type" value="Genomic_DNA"/>
</dbReference>
<evidence type="ECO:0000313" key="4">
    <source>
        <dbReference type="EMBL" id="CAB4725993.1"/>
    </source>
</evidence>
<proteinExistence type="predicted"/>
<dbReference type="EMBL" id="CAFBOO010000003">
    <property type="protein sequence ID" value="CAB4982138.1"/>
    <property type="molecule type" value="Genomic_DNA"/>
</dbReference>
<reference evidence="3" key="1">
    <citation type="submission" date="2020-05" db="EMBL/GenBank/DDBJ databases">
        <authorList>
            <person name="Chiriac C."/>
            <person name="Salcher M."/>
            <person name="Ghai R."/>
            <person name="Kavagutti S V."/>
        </authorList>
    </citation>
    <scope>NUCLEOTIDE SEQUENCE</scope>
</reference>
<dbReference type="EMBL" id="CAEZUM010000001">
    <property type="protein sequence ID" value="CAB4590677.1"/>
    <property type="molecule type" value="Genomic_DNA"/>
</dbReference>
<evidence type="ECO:0000256" key="1">
    <source>
        <dbReference type="SAM" id="Phobius"/>
    </source>
</evidence>
<evidence type="ECO:0000313" key="9">
    <source>
        <dbReference type="EMBL" id="CAB4982138.1"/>
    </source>
</evidence>
<feature type="transmembrane region" description="Helical" evidence="1">
    <location>
        <begin position="55"/>
        <end position="73"/>
    </location>
</feature>